<dbReference type="OrthoDB" id="9782620at2"/>
<organism evidence="9 10">
    <name type="scientific">Devosia enhydra</name>
    <dbReference type="NCBI Taxonomy" id="665118"/>
    <lineage>
        <taxon>Bacteria</taxon>
        <taxon>Pseudomonadati</taxon>
        <taxon>Pseudomonadota</taxon>
        <taxon>Alphaproteobacteria</taxon>
        <taxon>Hyphomicrobiales</taxon>
        <taxon>Devosiaceae</taxon>
        <taxon>Devosia</taxon>
    </lineage>
</organism>
<name>A0A1K2HTV4_9HYPH</name>
<dbReference type="GO" id="GO:0006508">
    <property type="term" value="P:proteolysis"/>
    <property type="evidence" value="ECO:0007669"/>
    <property type="project" value="UniProtKB-KW"/>
</dbReference>
<evidence type="ECO:0000313" key="9">
    <source>
        <dbReference type="EMBL" id="SFZ80803.1"/>
    </source>
</evidence>
<dbReference type="Proteomes" id="UP000183447">
    <property type="component" value="Unassembled WGS sequence"/>
</dbReference>
<keyword evidence="10" id="KW-1185">Reference proteome</keyword>
<reference evidence="9 10" key="1">
    <citation type="submission" date="2016-11" db="EMBL/GenBank/DDBJ databases">
        <authorList>
            <person name="Jaros S."/>
            <person name="Januszkiewicz K."/>
            <person name="Wedrychowicz H."/>
        </authorList>
    </citation>
    <scope>NUCLEOTIDE SEQUENCE [LARGE SCALE GENOMIC DNA]</scope>
    <source>
        <strain evidence="9 10">ATCC 23634</strain>
    </source>
</reference>
<evidence type="ECO:0000256" key="8">
    <source>
        <dbReference type="RuleBase" id="RU364100"/>
    </source>
</evidence>
<evidence type="ECO:0000256" key="7">
    <source>
        <dbReference type="ARBA" id="ARBA00023239"/>
    </source>
</evidence>
<dbReference type="SUPFAM" id="SSF143081">
    <property type="entry name" value="BB1717-like"/>
    <property type="match status" value="1"/>
</dbReference>
<dbReference type="GO" id="GO:0016829">
    <property type="term" value="F:lyase activity"/>
    <property type="evidence" value="ECO:0007669"/>
    <property type="project" value="UniProtKB-KW"/>
</dbReference>
<accession>A0A1K2HTV4</accession>
<dbReference type="GO" id="GO:0003697">
    <property type="term" value="F:single-stranded DNA binding"/>
    <property type="evidence" value="ECO:0007669"/>
    <property type="project" value="InterPro"/>
</dbReference>
<dbReference type="STRING" id="665118.SAMN02983003_0141"/>
<keyword evidence="2 8" id="KW-0645">Protease</keyword>
<gene>
    <name evidence="9" type="ORF">SAMN02983003_0141</name>
</gene>
<comment type="similarity">
    <text evidence="1 8">Belongs to the SOS response-associated peptidase family.</text>
</comment>
<keyword evidence="5" id="KW-0190">Covalent protein-DNA linkage</keyword>
<dbReference type="Pfam" id="PF02586">
    <property type="entry name" value="SRAP"/>
    <property type="match status" value="1"/>
</dbReference>
<dbReference type="AlphaFoldDB" id="A0A1K2HTV4"/>
<dbReference type="Gene3D" id="3.90.1680.20">
    <property type="match status" value="2"/>
</dbReference>
<dbReference type="GO" id="GO:0106300">
    <property type="term" value="P:protein-DNA covalent cross-linking repair"/>
    <property type="evidence" value="ECO:0007669"/>
    <property type="project" value="InterPro"/>
</dbReference>
<dbReference type="GO" id="GO:0008233">
    <property type="term" value="F:peptidase activity"/>
    <property type="evidence" value="ECO:0007669"/>
    <property type="project" value="UniProtKB-KW"/>
</dbReference>
<evidence type="ECO:0000256" key="4">
    <source>
        <dbReference type="ARBA" id="ARBA00022801"/>
    </source>
</evidence>
<dbReference type="RefSeq" id="WP_072338509.1">
    <property type="nucleotide sequence ID" value="NZ_FPKU01000001.1"/>
</dbReference>
<dbReference type="EC" id="3.4.-.-" evidence="8"/>
<dbReference type="PANTHER" id="PTHR13604">
    <property type="entry name" value="DC12-RELATED"/>
    <property type="match status" value="1"/>
</dbReference>
<keyword evidence="7" id="KW-0456">Lyase</keyword>
<keyword evidence="4 8" id="KW-0378">Hydrolase</keyword>
<evidence type="ECO:0000313" key="10">
    <source>
        <dbReference type="Proteomes" id="UP000183447"/>
    </source>
</evidence>
<protein>
    <recommendedName>
        <fullName evidence="8">Abasic site processing protein</fullName>
        <ecNumber evidence="8">3.4.-.-</ecNumber>
    </recommendedName>
</protein>
<dbReference type="PANTHER" id="PTHR13604:SF0">
    <property type="entry name" value="ABASIC SITE PROCESSING PROTEIN HMCES"/>
    <property type="match status" value="1"/>
</dbReference>
<keyword evidence="6" id="KW-0238">DNA-binding</keyword>
<evidence type="ECO:0000256" key="5">
    <source>
        <dbReference type="ARBA" id="ARBA00023124"/>
    </source>
</evidence>
<proteinExistence type="inferred from homology"/>
<dbReference type="InterPro" id="IPR036590">
    <property type="entry name" value="SRAP-like"/>
</dbReference>
<evidence type="ECO:0000256" key="3">
    <source>
        <dbReference type="ARBA" id="ARBA00022763"/>
    </source>
</evidence>
<keyword evidence="3" id="KW-0227">DNA damage</keyword>
<evidence type="ECO:0000256" key="1">
    <source>
        <dbReference type="ARBA" id="ARBA00008136"/>
    </source>
</evidence>
<dbReference type="InterPro" id="IPR003738">
    <property type="entry name" value="SRAP"/>
</dbReference>
<evidence type="ECO:0000256" key="2">
    <source>
        <dbReference type="ARBA" id="ARBA00022670"/>
    </source>
</evidence>
<sequence>MCNLYSLTTTQQAVVDLARAFRISKGMGNFPPLPGIFPDYPAPIVRNAPEGRELALARWGLPSPQFVLKGRTTDPGVTNVRNVASRHWRRWLGPANRCLVPFTSFSEYETLADGRKEVVWFAIDDSRPLAFFAGIHVRAWTSTHKKAEGEVTADLYAFLTIDPNAEVGAIHPKAMPVILTTDAEREAWMTAPWAEAAGLQRPLPDGSLRMVARGSKEDGAA</sequence>
<evidence type="ECO:0000256" key="6">
    <source>
        <dbReference type="ARBA" id="ARBA00023125"/>
    </source>
</evidence>
<dbReference type="EMBL" id="FPKU01000001">
    <property type="protein sequence ID" value="SFZ80803.1"/>
    <property type="molecule type" value="Genomic_DNA"/>
</dbReference>